<proteinExistence type="predicted"/>
<accession>A0AAW1PDR9</accession>
<evidence type="ECO:0000313" key="1">
    <source>
        <dbReference type="EMBL" id="KAK9806262.1"/>
    </source>
</evidence>
<comment type="caution">
    <text evidence="1">The sequence shown here is derived from an EMBL/GenBank/DDBJ whole genome shotgun (WGS) entry which is preliminary data.</text>
</comment>
<organism evidence="1 2">
    <name type="scientific">[Myrmecia] bisecta</name>
    <dbReference type="NCBI Taxonomy" id="41462"/>
    <lineage>
        <taxon>Eukaryota</taxon>
        <taxon>Viridiplantae</taxon>
        <taxon>Chlorophyta</taxon>
        <taxon>core chlorophytes</taxon>
        <taxon>Trebouxiophyceae</taxon>
        <taxon>Trebouxiales</taxon>
        <taxon>Trebouxiaceae</taxon>
        <taxon>Myrmecia</taxon>
    </lineage>
</organism>
<dbReference type="PANTHER" id="PTHR35763">
    <property type="entry name" value="COMPLEX 1 LYR-LIKE PROTEIN"/>
    <property type="match status" value="1"/>
</dbReference>
<name>A0AAW1PDR9_9CHLO</name>
<protein>
    <submittedName>
        <fullName evidence="1">Uncharacterized protein</fullName>
    </submittedName>
</protein>
<dbReference type="PANTHER" id="PTHR35763:SF1">
    <property type="entry name" value="OS11G0133900 PROTEIN"/>
    <property type="match status" value="1"/>
</dbReference>
<dbReference type="Proteomes" id="UP001489004">
    <property type="component" value="Unassembled WGS sequence"/>
</dbReference>
<dbReference type="AlphaFoldDB" id="A0AAW1PDR9"/>
<evidence type="ECO:0000313" key="2">
    <source>
        <dbReference type="Proteomes" id="UP001489004"/>
    </source>
</evidence>
<reference evidence="1 2" key="1">
    <citation type="journal article" date="2024" name="Nat. Commun.">
        <title>Phylogenomics reveals the evolutionary origins of lichenization in chlorophyte algae.</title>
        <authorList>
            <person name="Puginier C."/>
            <person name="Libourel C."/>
            <person name="Otte J."/>
            <person name="Skaloud P."/>
            <person name="Haon M."/>
            <person name="Grisel S."/>
            <person name="Petersen M."/>
            <person name="Berrin J.G."/>
            <person name="Delaux P.M."/>
            <person name="Dal Grande F."/>
            <person name="Keller J."/>
        </authorList>
    </citation>
    <scope>NUCLEOTIDE SEQUENCE [LARGE SCALE GENOMIC DNA]</scope>
    <source>
        <strain evidence="1 2">SAG 2043</strain>
    </source>
</reference>
<gene>
    <name evidence="1" type="ORF">WJX72_007752</name>
</gene>
<dbReference type="Pfam" id="PF13233">
    <property type="entry name" value="Complex1_LYR_2"/>
    <property type="match status" value="1"/>
</dbReference>
<sequence length="105" mass="12234">MVRQIKQLDHLVPAQQKHEAGNKVWRTHVLEEFRRHRHIADKAQASAKLQEARDYAFLVSSIQEHKELLLSYNIGIDREEVQRKSVENIARRVGLGVPTNFADRL</sequence>
<keyword evidence="2" id="KW-1185">Reference proteome</keyword>
<dbReference type="EMBL" id="JALJOR010000014">
    <property type="protein sequence ID" value="KAK9806262.1"/>
    <property type="molecule type" value="Genomic_DNA"/>
</dbReference>